<keyword evidence="2" id="KW-1185">Reference proteome</keyword>
<dbReference type="InterPro" id="IPR023157">
    <property type="entry name" value="AGR-C-984p-like_sf"/>
</dbReference>
<name>A0A7W6H291_9HYPH</name>
<evidence type="ECO:0000313" key="2">
    <source>
        <dbReference type="Proteomes" id="UP000542776"/>
    </source>
</evidence>
<gene>
    <name evidence="1" type="ORF">GGR04_000201</name>
</gene>
<dbReference type="RefSeq" id="WP_183196977.1">
    <property type="nucleotide sequence ID" value="NZ_JACIEK010000001.1"/>
</dbReference>
<evidence type="ECO:0008006" key="3">
    <source>
        <dbReference type="Google" id="ProtNLM"/>
    </source>
</evidence>
<sequence>MVSTLLNYKLYAKNLPQTLDRVAAQPLVAKNADYYAANIDKVTSVDDFLADYKLYTYAMTAYGLSDQIGSKGLMRKVLESDLSDSASFANKLVDKRYREFAAAFNFSAADTKPAAQSASQTERIVEAYTERVSRSAPDAARQTGYFETEITSILASATSEAGAIDAIVGDRGVLNVALRAAGFTDPALIESSYVKSLLTTPQTNLTGPPAVLRGYLDGMATATAAQRSDRLSNVVYAYNEATGNATSPQAAQANVDYFKTALARTPPPTATQLTDDPRLVTMLQAAVGMTTTYTSDFIHDILVSPTAAANRVAVYDNNGNFLPAQATIRAQLQALNGMFKFNADGSAATSVEKNANNVDQTYNVPLPPKAYEQFFSGYLKNYKAIQTKQDSNATAAFSATIAKVKTVSDLLLNDKNPLTGLTYDPVTGVANTKRTTLDFVLKAFDLDPKTESLSKIRAALTSDPSDPASYVSRLKDERYSKLAAAFNFGSDGAVQGQRVIQSTDSQTKMATLYSATFGTNQSAATKSLASADTKAYLETINGIYSIDGFLAETKAVQYALKAYGVENKNLSKADLRKILTSDLSDPKSFANASADPAVAKFAAAFNFETDGSVADAGSGLQSNAAKRTTDNLYLLQSLEEQAGETSEGTRLALYFLRNAPNVTTAYGILADKALYQVVQTAFALPAGMSNMDVAAQAKILDSRIDFKDFADPKKLDKFIGRFAAMYDLNNADASSSSILSLFTGSSSGSGLLSLF</sequence>
<proteinExistence type="predicted"/>
<comment type="caution">
    <text evidence="1">The sequence shown here is derived from an EMBL/GenBank/DDBJ whole genome shotgun (WGS) entry which is preliminary data.</text>
</comment>
<dbReference type="EMBL" id="JACIEK010000001">
    <property type="protein sequence ID" value="MBB3996380.1"/>
    <property type="molecule type" value="Genomic_DNA"/>
</dbReference>
<dbReference type="AlphaFoldDB" id="A0A7W6H291"/>
<protein>
    <recommendedName>
        <fullName evidence="3">DUF1217 domain-containing protein</fullName>
    </recommendedName>
</protein>
<accession>A0A7W6H291</accession>
<organism evidence="1 2">
    <name type="scientific">Aureimonas pseudogalii</name>
    <dbReference type="NCBI Taxonomy" id="1744844"/>
    <lineage>
        <taxon>Bacteria</taxon>
        <taxon>Pseudomonadati</taxon>
        <taxon>Pseudomonadota</taxon>
        <taxon>Alphaproteobacteria</taxon>
        <taxon>Hyphomicrobiales</taxon>
        <taxon>Aurantimonadaceae</taxon>
        <taxon>Aureimonas</taxon>
    </lineage>
</organism>
<reference evidence="1 2" key="1">
    <citation type="submission" date="2020-08" db="EMBL/GenBank/DDBJ databases">
        <title>Genomic Encyclopedia of Type Strains, Phase IV (KMG-IV): sequencing the most valuable type-strain genomes for metagenomic binning, comparative biology and taxonomic classification.</title>
        <authorList>
            <person name="Goeker M."/>
        </authorList>
    </citation>
    <scope>NUCLEOTIDE SEQUENCE [LARGE SCALE GENOMIC DNA]</scope>
    <source>
        <strain evidence="1 2">DSM 102238</strain>
    </source>
</reference>
<dbReference type="InterPro" id="IPR010626">
    <property type="entry name" value="DUF1217"/>
</dbReference>
<evidence type="ECO:0000313" key="1">
    <source>
        <dbReference type="EMBL" id="MBB3996380.1"/>
    </source>
</evidence>
<dbReference type="Proteomes" id="UP000542776">
    <property type="component" value="Unassembled WGS sequence"/>
</dbReference>
<dbReference type="Gene3D" id="1.10.3700.10">
    <property type="entry name" value="AGR C 984p-like"/>
    <property type="match status" value="3"/>
</dbReference>
<dbReference type="SUPFAM" id="SSF158837">
    <property type="entry name" value="AGR C 984p-like"/>
    <property type="match status" value="3"/>
</dbReference>
<dbReference type="Pfam" id="PF06748">
    <property type="entry name" value="DUF1217"/>
    <property type="match status" value="3"/>
</dbReference>